<feature type="transmembrane region" description="Helical" evidence="1">
    <location>
        <begin position="15"/>
        <end position="36"/>
    </location>
</feature>
<gene>
    <name evidence="2" type="ORF">B0188_09570</name>
</gene>
<keyword evidence="1" id="KW-0812">Transmembrane</keyword>
<reference evidence="2 3" key="1">
    <citation type="submission" date="2017-02" db="EMBL/GenBank/DDBJ databases">
        <title>Draft genome sequence of Haemophilus felis CCUG 31170 type strain.</title>
        <authorList>
            <person name="Engstrom-Jakobsson H."/>
            <person name="Salva-Serra F."/>
            <person name="Thorell K."/>
            <person name="Gonzales-Siles L."/>
            <person name="Karlsson R."/>
            <person name="Boulund F."/>
            <person name="Engstrand L."/>
            <person name="Kristiansson E."/>
            <person name="Moore E."/>
        </authorList>
    </citation>
    <scope>NUCLEOTIDE SEQUENCE [LARGE SCALE GENOMIC DNA]</scope>
    <source>
        <strain evidence="2 3">CCUG 31170</strain>
    </source>
</reference>
<protein>
    <submittedName>
        <fullName evidence="2">Uncharacterized protein</fullName>
    </submittedName>
</protein>
<evidence type="ECO:0000313" key="2">
    <source>
        <dbReference type="EMBL" id="OOS01659.1"/>
    </source>
</evidence>
<name>A0A1T0AWD0_9PAST</name>
<keyword evidence="1" id="KW-0472">Membrane</keyword>
<accession>A0A1T0AWD0</accession>
<sequence length="86" mass="9948">MIILRFILWALNKHFIFLMQITLILTIAFILQWFFWGVVLQLMSNQNVNWLLLKGYLGGIIGCIIGGGGIAIFIELITLIYYKTKK</sequence>
<evidence type="ECO:0000313" key="3">
    <source>
        <dbReference type="Proteomes" id="UP000190023"/>
    </source>
</evidence>
<keyword evidence="1" id="KW-1133">Transmembrane helix</keyword>
<dbReference type="EMBL" id="MUYB01000044">
    <property type="protein sequence ID" value="OOS01659.1"/>
    <property type="molecule type" value="Genomic_DNA"/>
</dbReference>
<keyword evidence="3" id="KW-1185">Reference proteome</keyword>
<feature type="transmembrane region" description="Helical" evidence="1">
    <location>
        <begin position="56"/>
        <end position="82"/>
    </location>
</feature>
<comment type="caution">
    <text evidence="2">The sequence shown here is derived from an EMBL/GenBank/DDBJ whole genome shotgun (WGS) entry which is preliminary data.</text>
</comment>
<evidence type="ECO:0000256" key="1">
    <source>
        <dbReference type="SAM" id="Phobius"/>
    </source>
</evidence>
<dbReference type="STRING" id="123822.B0188_09570"/>
<dbReference type="Proteomes" id="UP000190023">
    <property type="component" value="Unassembled WGS sequence"/>
</dbReference>
<organism evidence="2 3">
    <name type="scientific">[Haemophilus] felis</name>
    <dbReference type="NCBI Taxonomy" id="123822"/>
    <lineage>
        <taxon>Bacteria</taxon>
        <taxon>Pseudomonadati</taxon>
        <taxon>Pseudomonadota</taxon>
        <taxon>Gammaproteobacteria</taxon>
        <taxon>Pasteurellales</taxon>
        <taxon>Pasteurellaceae</taxon>
    </lineage>
</organism>
<dbReference type="AlphaFoldDB" id="A0A1T0AWD0"/>
<proteinExistence type="predicted"/>